<dbReference type="Pfam" id="PF13538">
    <property type="entry name" value="UvrD_C_2"/>
    <property type="match status" value="1"/>
</dbReference>
<dbReference type="Gene3D" id="3.40.50.300">
    <property type="entry name" value="P-loop containing nucleotide triphosphate hydrolases"/>
    <property type="match status" value="2"/>
</dbReference>
<dbReference type="GO" id="GO:0043138">
    <property type="term" value="F:3'-5' DNA helicase activity"/>
    <property type="evidence" value="ECO:0007669"/>
    <property type="project" value="TreeGrafter"/>
</dbReference>
<protein>
    <recommendedName>
        <fullName evidence="1">UvrD-like helicase C-terminal domain-containing protein</fullName>
    </recommendedName>
</protein>
<dbReference type="GO" id="GO:0003677">
    <property type="term" value="F:DNA binding"/>
    <property type="evidence" value="ECO:0007669"/>
    <property type="project" value="InterPro"/>
</dbReference>
<dbReference type="GO" id="GO:0000725">
    <property type="term" value="P:recombinational repair"/>
    <property type="evidence" value="ECO:0007669"/>
    <property type="project" value="TreeGrafter"/>
</dbReference>
<sequence>MLRDSLIQLLNPQDYEADITINTFHSWAKNYIMSGNNNFTKKYSIAFKEAEKNNKKTEFFQDSVPNLLLDMLNASINNKVYYDAILIDEAQDFDQNWFLPVIQVLNPETNSLLIACDGLQGIYARKRFTWASVGIQARGRVKRFEKSYRVPIEIGVAAREALPENLINLIDQYDEFISTKEYAGVHGILEIIISKSRDEEYKALIEKITHLLKVPQEILLLFRRNMQKIGYQHPFFDKLKAHNIEWRDLKEYNHLATGLYVGTLHGTKGLESDTIIIPEVDTYKSDKDRQLLYVGMTRSRKKLVLSANQSTELIKLFESKPF</sequence>
<organism evidence="2">
    <name type="scientific">marine sediment metagenome</name>
    <dbReference type="NCBI Taxonomy" id="412755"/>
    <lineage>
        <taxon>unclassified sequences</taxon>
        <taxon>metagenomes</taxon>
        <taxon>ecological metagenomes</taxon>
    </lineage>
</organism>
<name>A0A0F9IFJ2_9ZZZZ</name>
<dbReference type="PANTHER" id="PTHR11070:SF2">
    <property type="entry name" value="ATP-DEPENDENT DNA HELICASE SRS2"/>
    <property type="match status" value="1"/>
</dbReference>
<dbReference type="AlphaFoldDB" id="A0A0F9IFJ2"/>
<reference evidence="2" key="1">
    <citation type="journal article" date="2015" name="Nature">
        <title>Complex archaea that bridge the gap between prokaryotes and eukaryotes.</title>
        <authorList>
            <person name="Spang A."/>
            <person name="Saw J.H."/>
            <person name="Jorgensen S.L."/>
            <person name="Zaremba-Niedzwiedzka K."/>
            <person name="Martijn J."/>
            <person name="Lind A.E."/>
            <person name="van Eijk R."/>
            <person name="Schleper C."/>
            <person name="Guy L."/>
            <person name="Ettema T.J."/>
        </authorList>
    </citation>
    <scope>NUCLEOTIDE SEQUENCE</scope>
</reference>
<dbReference type="SUPFAM" id="SSF52540">
    <property type="entry name" value="P-loop containing nucleoside triphosphate hydrolases"/>
    <property type="match status" value="1"/>
</dbReference>
<evidence type="ECO:0000313" key="2">
    <source>
        <dbReference type="EMBL" id="KKM26257.1"/>
    </source>
</evidence>
<proteinExistence type="predicted"/>
<accession>A0A0F9IFJ2</accession>
<feature type="domain" description="UvrD-like helicase C-terminal" evidence="1">
    <location>
        <begin position="259"/>
        <end position="305"/>
    </location>
</feature>
<comment type="caution">
    <text evidence="2">The sequence shown here is derived from an EMBL/GenBank/DDBJ whole genome shotgun (WGS) entry which is preliminary data.</text>
</comment>
<dbReference type="EMBL" id="LAZR01012549">
    <property type="protein sequence ID" value="KKM26257.1"/>
    <property type="molecule type" value="Genomic_DNA"/>
</dbReference>
<dbReference type="GO" id="GO:0005524">
    <property type="term" value="F:ATP binding"/>
    <property type="evidence" value="ECO:0007669"/>
    <property type="project" value="InterPro"/>
</dbReference>
<dbReference type="InterPro" id="IPR027785">
    <property type="entry name" value="UvrD-like_helicase_C"/>
</dbReference>
<dbReference type="InterPro" id="IPR000212">
    <property type="entry name" value="DNA_helicase_UvrD/REP"/>
</dbReference>
<dbReference type="PANTHER" id="PTHR11070">
    <property type="entry name" value="UVRD / RECB / PCRA DNA HELICASE FAMILY MEMBER"/>
    <property type="match status" value="1"/>
</dbReference>
<evidence type="ECO:0000259" key="1">
    <source>
        <dbReference type="Pfam" id="PF13538"/>
    </source>
</evidence>
<dbReference type="InterPro" id="IPR027417">
    <property type="entry name" value="P-loop_NTPase"/>
</dbReference>
<gene>
    <name evidence="2" type="ORF">LCGC14_1586580</name>
</gene>